<proteinExistence type="inferred from homology"/>
<evidence type="ECO:0000256" key="2">
    <source>
        <dbReference type="ARBA" id="ARBA00010992"/>
    </source>
</evidence>
<feature type="transmembrane region" description="Helical" evidence="7">
    <location>
        <begin position="42"/>
        <end position="66"/>
    </location>
</feature>
<feature type="transmembrane region" description="Helical" evidence="7">
    <location>
        <begin position="449"/>
        <end position="469"/>
    </location>
</feature>
<evidence type="ECO:0000256" key="1">
    <source>
        <dbReference type="ARBA" id="ARBA00004141"/>
    </source>
</evidence>
<dbReference type="KEGG" id="als:DJ013_00430"/>
<dbReference type="RefSeq" id="WP_111369840.1">
    <property type="nucleotide sequence ID" value="NZ_CP029480.1"/>
</dbReference>
<dbReference type="SUPFAM" id="SSF103473">
    <property type="entry name" value="MFS general substrate transporter"/>
    <property type="match status" value="1"/>
</dbReference>
<feature type="domain" description="Major facilitator superfamily (MFS) profile" evidence="8">
    <location>
        <begin position="8"/>
        <end position="504"/>
    </location>
</feature>
<feature type="transmembrane region" description="Helical" evidence="7">
    <location>
        <begin position="73"/>
        <end position="91"/>
    </location>
</feature>
<feature type="transmembrane region" description="Helical" evidence="7">
    <location>
        <begin position="259"/>
        <end position="280"/>
    </location>
</feature>
<dbReference type="InterPro" id="IPR036259">
    <property type="entry name" value="MFS_trans_sf"/>
</dbReference>
<evidence type="ECO:0000259" key="8">
    <source>
        <dbReference type="PROSITE" id="PS50850"/>
    </source>
</evidence>
<keyword evidence="4 7" id="KW-0812">Transmembrane</keyword>
<dbReference type="InterPro" id="IPR005828">
    <property type="entry name" value="MFS_sugar_transport-like"/>
</dbReference>
<keyword evidence="10" id="KW-1185">Reference proteome</keyword>
<dbReference type="OrthoDB" id="9783823at2"/>
<evidence type="ECO:0000313" key="10">
    <source>
        <dbReference type="Proteomes" id="UP000249873"/>
    </source>
</evidence>
<dbReference type="InterPro" id="IPR020846">
    <property type="entry name" value="MFS_dom"/>
</dbReference>
<evidence type="ECO:0000256" key="3">
    <source>
        <dbReference type="ARBA" id="ARBA00022448"/>
    </source>
</evidence>
<evidence type="ECO:0000313" key="9">
    <source>
        <dbReference type="EMBL" id="AWV96738.1"/>
    </source>
</evidence>
<feature type="transmembrane region" description="Helical" evidence="7">
    <location>
        <begin position="173"/>
        <end position="195"/>
    </location>
</feature>
<feature type="transmembrane region" description="Helical" evidence="7">
    <location>
        <begin position="481"/>
        <end position="500"/>
    </location>
</feature>
<dbReference type="PROSITE" id="PS00216">
    <property type="entry name" value="SUGAR_TRANSPORT_1"/>
    <property type="match status" value="2"/>
</dbReference>
<evidence type="ECO:0000256" key="4">
    <source>
        <dbReference type="ARBA" id="ARBA00022692"/>
    </source>
</evidence>
<organism evidence="9 10">
    <name type="scientific">Arcticibacterium luteifluviistationis</name>
    <dbReference type="NCBI Taxonomy" id="1784714"/>
    <lineage>
        <taxon>Bacteria</taxon>
        <taxon>Pseudomonadati</taxon>
        <taxon>Bacteroidota</taxon>
        <taxon>Cytophagia</taxon>
        <taxon>Cytophagales</taxon>
        <taxon>Leadbetterellaceae</taxon>
        <taxon>Arcticibacterium</taxon>
    </lineage>
</organism>
<dbReference type="GO" id="GO:0022857">
    <property type="term" value="F:transmembrane transporter activity"/>
    <property type="evidence" value="ECO:0007669"/>
    <property type="project" value="InterPro"/>
</dbReference>
<evidence type="ECO:0000256" key="5">
    <source>
        <dbReference type="ARBA" id="ARBA00022989"/>
    </source>
</evidence>
<dbReference type="Pfam" id="PF00083">
    <property type="entry name" value="Sugar_tr"/>
    <property type="match status" value="2"/>
</dbReference>
<name>A0A2Z4G6F4_9BACT</name>
<feature type="transmembrane region" description="Helical" evidence="7">
    <location>
        <begin position="131"/>
        <end position="153"/>
    </location>
</feature>
<reference evidence="9 10" key="1">
    <citation type="submission" date="2018-05" db="EMBL/GenBank/DDBJ databases">
        <title>Complete genome sequence of Arcticibacterium luteifluviistationis SM1504T, a cytophagaceae bacterium isolated from Arctic surface seawater.</title>
        <authorList>
            <person name="Li Y."/>
            <person name="Qin Q.-L."/>
        </authorList>
    </citation>
    <scope>NUCLEOTIDE SEQUENCE [LARGE SCALE GENOMIC DNA]</scope>
    <source>
        <strain evidence="9 10">SM1504</strain>
    </source>
</reference>
<feature type="transmembrane region" description="Helical" evidence="7">
    <location>
        <begin position="7"/>
        <end position="30"/>
    </location>
</feature>
<dbReference type="Proteomes" id="UP000249873">
    <property type="component" value="Chromosome"/>
</dbReference>
<gene>
    <name evidence="9" type="ORF">DJ013_00430</name>
</gene>
<feature type="transmembrane region" description="Helical" evidence="7">
    <location>
        <begin position="412"/>
        <end position="437"/>
    </location>
</feature>
<feature type="transmembrane region" description="Helical" evidence="7">
    <location>
        <begin position="300"/>
        <end position="318"/>
    </location>
</feature>
<dbReference type="GO" id="GO:0016020">
    <property type="term" value="C:membrane"/>
    <property type="evidence" value="ECO:0007669"/>
    <property type="project" value="UniProtKB-SubCell"/>
</dbReference>
<accession>A0A2Z4G6F4</accession>
<dbReference type="InterPro" id="IPR003663">
    <property type="entry name" value="Sugar/inositol_transpt"/>
</dbReference>
<feature type="transmembrane region" description="Helical" evidence="7">
    <location>
        <begin position="325"/>
        <end position="345"/>
    </location>
</feature>
<dbReference type="AlphaFoldDB" id="A0A2Z4G6F4"/>
<evidence type="ECO:0000256" key="7">
    <source>
        <dbReference type="SAM" id="Phobius"/>
    </source>
</evidence>
<evidence type="ECO:0000256" key="6">
    <source>
        <dbReference type="ARBA" id="ARBA00023136"/>
    </source>
</evidence>
<dbReference type="PRINTS" id="PR00171">
    <property type="entry name" value="SUGRTRNSPORT"/>
</dbReference>
<dbReference type="Gene3D" id="1.20.1250.20">
    <property type="entry name" value="MFS general substrate transporter like domains"/>
    <property type="match status" value="1"/>
</dbReference>
<dbReference type="PANTHER" id="PTHR48020">
    <property type="entry name" value="PROTON MYO-INOSITOL COTRANSPORTER"/>
    <property type="match status" value="1"/>
</dbReference>
<feature type="transmembrane region" description="Helical" evidence="7">
    <location>
        <begin position="97"/>
        <end position="119"/>
    </location>
</feature>
<dbReference type="InterPro" id="IPR005829">
    <property type="entry name" value="Sugar_transporter_CS"/>
</dbReference>
<sequence>MNKKSYLFSFIVAFGGFVFGLDAAIISGTVNFISVEFGLSDLQIGTVVSAPGFGVIFALLATGFFVDKYGRKSTLLIIAFLYLVSAILSASAPNFTFLVAARFLGGLAFTSLSIAAMYIGEIAPAHLRGKLVAMNQVNTVVGLSAAYFINYFILSATQNSDSFIAPYITNENAWRWMLGSEILPALVWFLLLFLVPPSPRWLVMKGRDEEAYQTLKLLYPLAEADKSIIELKQSNDSTDQTLGFFQKLSLLFNTNSKKVLWLALAVSIIQPITGINAILFYAPTVFEQSGVGTDAAFTQAAYIGIVSLIFTFLAFILIDKVGRRPLTILGLVWASLSLGICTYGFHKATYSFTENAINNLSEQHPAYDFKSLEGKLYESDVVFKAEMKTIFGQESYRKLESDLLSQSANLPATLILVGILMFIAAFQLSIGPVLWVILSEIFPTHLRGVAIPAFAFVVSLVSYLVQQFFPWQLTQMGAENIFMFYAVVTTIGAAVLIKILPETKNKTIEEIANSFK</sequence>
<keyword evidence="6 7" id="KW-0472">Membrane</keyword>
<dbReference type="PROSITE" id="PS50850">
    <property type="entry name" value="MFS"/>
    <property type="match status" value="1"/>
</dbReference>
<dbReference type="InterPro" id="IPR050814">
    <property type="entry name" value="Myo-inositol_Transporter"/>
</dbReference>
<keyword evidence="3" id="KW-0813">Transport</keyword>
<comment type="subcellular location">
    <subcellularLocation>
        <location evidence="1">Membrane</location>
        <topology evidence="1">Multi-pass membrane protein</topology>
    </subcellularLocation>
</comment>
<dbReference type="PANTHER" id="PTHR48020:SF12">
    <property type="entry name" value="PROTON MYO-INOSITOL COTRANSPORTER"/>
    <property type="match status" value="1"/>
</dbReference>
<protein>
    <submittedName>
        <fullName evidence="9">MFS transporter</fullName>
    </submittedName>
</protein>
<comment type="similarity">
    <text evidence="2">Belongs to the major facilitator superfamily. Sugar transporter (TC 2.A.1.1) family.</text>
</comment>
<keyword evidence="5 7" id="KW-1133">Transmembrane helix</keyword>
<dbReference type="EMBL" id="CP029480">
    <property type="protein sequence ID" value="AWV96738.1"/>
    <property type="molecule type" value="Genomic_DNA"/>
</dbReference>